<keyword evidence="2" id="KW-1185">Reference proteome</keyword>
<dbReference type="Gramene" id="TVU38253">
    <property type="protein sequence ID" value="TVU38253"/>
    <property type="gene ID" value="EJB05_11612"/>
</dbReference>
<dbReference type="AlphaFoldDB" id="A0A5J9VPX7"/>
<feature type="non-terminal residue" evidence="1">
    <location>
        <position position="1"/>
    </location>
</feature>
<proteinExistence type="predicted"/>
<accession>A0A5J9VPX7</accession>
<organism evidence="1 2">
    <name type="scientific">Eragrostis curvula</name>
    <name type="common">weeping love grass</name>
    <dbReference type="NCBI Taxonomy" id="38414"/>
    <lineage>
        <taxon>Eukaryota</taxon>
        <taxon>Viridiplantae</taxon>
        <taxon>Streptophyta</taxon>
        <taxon>Embryophyta</taxon>
        <taxon>Tracheophyta</taxon>
        <taxon>Spermatophyta</taxon>
        <taxon>Magnoliopsida</taxon>
        <taxon>Liliopsida</taxon>
        <taxon>Poales</taxon>
        <taxon>Poaceae</taxon>
        <taxon>PACMAD clade</taxon>
        <taxon>Chloridoideae</taxon>
        <taxon>Eragrostideae</taxon>
        <taxon>Eragrostidinae</taxon>
        <taxon>Eragrostis</taxon>
    </lineage>
</organism>
<evidence type="ECO:0000313" key="1">
    <source>
        <dbReference type="EMBL" id="TVU38253.1"/>
    </source>
</evidence>
<name>A0A5J9VPX7_9POAL</name>
<evidence type="ECO:0000313" key="2">
    <source>
        <dbReference type="Proteomes" id="UP000324897"/>
    </source>
</evidence>
<reference evidence="1 2" key="1">
    <citation type="journal article" date="2019" name="Sci. Rep.">
        <title>A high-quality genome of Eragrostis curvula grass provides insights into Poaceae evolution and supports new strategies to enhance forage quality.</title>
        <authorList>
            <person name="Carballo J."/>
            <person name="Santos B.A.C.M."/>
            <person name="Zappacosta D."/>
            <person name="Garbus I."/>
            <person name="Selva J.P."/>
            <person name="Gallo C.A."/>
            <person name="Diaz A."/>
            <person name="Albertini E."/>
            <person name="Caccamo M."/>
            <person name="Echenique V."/>
        </authorList>
    </citation>
    <scope>NUCLEOTIDE SEQUENCE [LARGE SCALE GENOMIC DNA]</scope>
    <source>
        <strain evidence="2">cv. Victoria</strain>
        <tissue evidence="1">Leaf</tissue>
    </source>
</reference>
<dbReference type="EMBL" id="RWGY01000007">
    <property type="protein sequence ID" value="TVU38253.1"/>
    <property type="molecule type" value="Genomic_DNA"/>
</dbReference>
<dbReference type="Proteomes" id="UP000324897">
    <property type="component" value="Chromosome 4"/>
</dbReference>
<sequence length="106" mass="12198">MMQVWCMINVESNSQGKKEEEDVGMQHMNQCPFLWPDRPAWPWNRRLALADARRNAPAYMAAANAMPAPDFYRSVLHVSAIRRAEPDAEILRAAWHELTRARSPHG</sequence>
<gene>
    <name evidence="1" type="ORF">EJB05_11612</name>
</gene>
<comment type="caution">
    <text evidence="1">The sequence shown here is derived from an EMBL/GenBank/DDBJ whole genome shotgun (WGS) entry which is preliminary data.</text>
</comment>
<protein>
    <submittedName>
        <fullName evidence="1">Uncharacterized protein</fullName>
    </submittedName>
</protein>